<keyword evidence="2" id="KW-0732">Signal</keyword>
<feature type="signal peptide" evidence="2">
    <location>
        <begin position="1"/>
        <end position="21"/>
    </location>
</feature>
<proteinExistence type="predicted"/>
<feature type="compositionally biased region" description="Gly residues" evidence="1">
    <location>
        <begin position="1516"/>
        <end position="1539"/>
    </location>
</feature>
<name>D8UFA7_VOLCA</name>
<feature type="compositionally biased region" description="Gly residues" evidence="1">
    <location>
        <begin position="1286"/>
        <end position="1300"/>
    </location>
</feature>
<feature type="compositionally biased region" description="Low complexity" evidence="1">
    <location>
        <begin position="1022"/>
        <end position="1048"/>
    </location>
</feature>
<evidence type="ECO:0000313" key="3">
    <source>
        <dbReference type="EMBL" id="EFJ41572.1"/>
    </source>
</evidence>
<dbReference type="OrthoDB" id="2021138at2759"/>
<dbReference type="EMBL" id="GL378393">
    <property type="protein sequence ID" value="EFJ41572.1"/>
    <property type="molecule type" value="Genomic_DNA"/>
</dbReference>
<accession>D8UFA7</accession>
<feature type="compositionally biased region" description="Low complexity" evidence="1">
    <location>
        <begin position="1264"/>
        <end position="1285"/>
    </location>
</feature>
<feature type="region of interest" description="Disordered" evidence="1">
    <location>
        <begin position="1246"/>
        <end position="1304"/>
    </location>
</feature>
<feature type="region of interest" description="Disordered" evidence="1">
    <location>
        <begin position="1101"/>
        <end position="1128"/>
    </location>
</feature>
<dbReference type="InParanoid" id="D8UFA7"/>
<evidence type="ECO:0000313" key="4">
    <source>
        <dbReference type="Proteomes" id="UP000001058"/>
    </source>
</evidence>
<dbReference type="InterPro" id="IPR029787">
    <property type="entry name" value="Nucleotide_cyclase"/>
</dbReference>
<dbReference type="SUPFAM" id="SSF53850">
    <property type="entry name" value="Periplasmic binding protein-like II"/>
    <property type="match status" value="1"/>
</dbReference>
<feature type="chain" id="PRO_5003124469" description="Guanylate cyclase domain-containing protein" evidence="2">
    <location>
        <begin position="22"/>
        <end position="1703"/>
    </location>
</feature>
<keyword evidence="4" id="KW-1185">Reference proteome</keyword>
<protein>
    <recommendedName>
        <fullName evidence="5">Guanylate cyclase domain-containing protein</fullName>
    </recommendedName>
</protein>
<evidence type="ECO:0000256" key="2">
    <source>
        <dbReference type="SAM" id="SignalP"/>
    </source>
</evidence>
<dbReference type="InterPro" id="IPR050697">
    <property type="entry name" value="Adenylyl/Guanylyl_Cyclase_3/4"/>
</dbReference>
<dbReference type="eggNOG" id="KOG0618">
    <property type="taxonomic scope" value="Eukaryota"/>
</dbReference>
<feature type="region of interest" description="Disordered" evidence="1">
    <location>
        <begin position="1020"/>
        <end position="1082"/>
    </location>
</feature>
<feature type="compositionally biased region" description="Low complexity" evidence="1">
    <location>
        <begin position="574"/>
        <end position="604"/>
    </location>
</feature>
<dbReference type="Gene3D" id="3.30.70.1230">
    <property type="entry name" value="Nucleotide cyclase"/>
    <property type="match status" value="2"/>
</dbReference>
<feature type="region of interest" description="Disordered" evidence="1">
    <location>
        <begin position="567"/>
        <end position="609"/>
    </location>
</feature>
<gene>
    <name evidence="3" type="ORF">VOLCADRAFT_98419</name>
</gene>
<reference evidence="3 4" key="1">
    <citation type="journal article" date="2010" name="Science">
        <title>Genomic analysis of organismal complexity in the multicellular green alga Volvox carteri.</title>
        <authorList>
            <person name="Prochnik S.E."/>
            <person name="Umen J."/>
            <person name="Nedelcu A.M."/>
            <person name="Hallmann A."/>
            <person name="Miller S.M."/>
            <person name="Nishii I."/>
            <person name="Ferris P."/>
            <person name="Kuo A."/>
            <person name="Mitros T."/>
            <person name="Fritz-Laylin L.K."/>
            <person name="Hellsten U."/>
            <person name="Chapman J."/>
            <person name="Simakov O."/>
            <person name="Rensing S.A."/>
            <person name="Terry A."/>
            <person name="Pangilinan J."/>
            <person name="Kapitonov V."/>
            <person name="Jurka J."/>
            <person name="Salamov A."/>
            <person name="Shapiro H."/>
            <person name="Schmutz J."/>
            <person name="Grimwood J."/>
            <person name="Lindquist E."/>
            <person name="Lucas S."/>
            <person name="Grigoriev I.V."/>
            <person name="Schmitt R."/>
            <person name="Kirk D."/>
            <person name="Rokhsar D.S."/>
        </authorList>
    </citation>
    <scope>NUCLEOTIDE SEQUENCE [LARGE SCALE GENOMIC DNA]</scope>
    <source>
        <strain evidence="4">f. Nagariensis / Eve</strain>
    </source>
</reference>
<feature type="region of interest" description="Disordered" evidence="1">
    <location>
        <begin position="1488"/>
        <end position="1554"/>
    </location>
</feature>
<sequence>MSAGQQIFIVAFLYFLFGCRGDNAPPISGPTYDEPADVQCALSRFTNVRRSCIALSTYGQQADARENVSNPAIGLRLAIMAMLNACMWPASNRPLHVVGPPSPLVGELEPVARFIFSEATGMHVSFVQQSPAERQALLLESAAPTATAGFDALIATDIEFGGAAQIPGKLVDLSNIVIHDLLLQWNYLPPALRSAAIYGGAVKALPLSSAPLLLHYLRDVFERDGILVPQTWEQVAALAERYHDPRPGGIKGICVMPLGCGAESFVFRTILASYIQTHGPTHGLLWDPTSLEQLLNSPAGEQALEIFRRLVAAGPAKPPAPDSCQGDHFIRGQCLMAVSSGYMFKMGNLPGNLSVVRGRMGFALLPGSTRVLDRASRQLVPCNRSSCPFATETVLEDDGTVALVNRPISSTNTLVLFNGKSPVQYQYGAYQLFAMLVSGSAMGTSGGLLMGPNELLPKSSEDLSLELVSRWAARGYDSGDVSRFLTAYRATLGSANTCPELKIRLAPNVTKALQDAAAAYVFQTPAQPRTRSQVLTELEAVLNAVVAAEPSRTDFAVQYRRSLNWQEAVPPGHPSGSGDMDAAAADSPPRSGGAASPSGSKSHGTGSSRNGRRVVYEIALPCGSAVAALAAGAAAFIAWRRSGQGGSSWAGVRRRGRRSMGDAVKAPGDSTRLWESLPAHVMDAALQIHHRVVRQTLLMHRGYESATEGDSFILAFKDALNAVAFCVQTQQTLLEATWPDELMEPVYPPSPESPCCSPRWELAVSVSGAEAWPAAEVAMVQKPLSEVLGTNRKQLNTAVRSPIPSIFAVARSRDGRDDIHMASEASSFSSYNVCRNAAAAAAAAADVRFSGSSVPAEPCQPMSGPQRRRHTTHIVSQLQGLFLPHRGDSRASGKLPLAAATAADGAATGIGVYGAAAGPYSQDFGKCMIARQHDVSEHSAHSLPKCTSARCTAALGYGSIGWPGAPTHDSPEPLRSAMPYRVRLRAASPPASALASALASTPSLQSADGVDLSAATDLELVPSSPRTAPRTSPQLMLQPSPLPSQLLPSLPPPRDSCRPWPESHCSNAASLPPEPYNNTAPPTDDGVSIFLLPLAAAYGNPGQPTQSQGWWPSLPPPPPTPNQETAQTASLRQALPPLVLPADAYEGAAAPSSPWRGASASRPPMLQLPDSIWNGYIRSVGTGIGTAARDPFPPHSRTREEAATVAVTAPPPPSAHLNGIGGGGGGGGFLTLCELLQQQWTVVAADPNKAQDPGLGDRQRSSRSRTSPSARAPDAAAAAVAAAAGPAGGSGCNGGGGGGGSRRDGVTRVVFRGLRVRMGLHSGVHSYQDMDRNAASGRVQYRGEVINRHLAGRLVLQLRRRQLLRKAMVLRPLAGVLHAPVMGYATTARLSVVGAAVLMAWDADVTPPQLSALRETHPPLESDGGRLHDCLLPVRPGQRRRGYFSESGTPTVAPLNAAAAAGTIIADAAAEAATAAPTAVLSEDTACSTMRPDGCVKPRGERRTSMPGVIPRQDAGGSGRGGGGYTGSRGVVVGGGSGTGTSERRVSVGGGSGPASRAGLMTVVLEGPPDAAVRWLLAALQRLRELDWPPELLEHPLAEEVVFDWMRAGDGSRRQHHQQRQQQQQAAVVVCRGLRASGAVAWGKLRGCLAAGSLGGQLTYRGRAWTVLHKAAAIAKAGQVATDSTTAAMLPRELAARLVVRQL</sequence>
<dbReference type="KEGG" id="vcn:VOLCADRAFT_98419"/>
<dbReference type="Gene3D" id="3.40.190.10">
    <property type="entry name" value="Periplasmic binding protein-like II"/>
    <property type="match status" value="2"/>
</dbReference>
<dbReference type="RefSeq" id="XP_002957363.1">
    <property type="nucleotide sequence ID" value="XM_002957317.1"/>
</dbReference>
<dbReference type="GeneID" id="9626786"/>
<dbReference type="STRING" id="3068.D8UFA7"/>
<dbReference type="Proteomes" id="UP000001058">
    <property type="component" value="Unassembled WGS sequence"/>
</dbReference>
<evidence type="ECO:0000256" key="1">
    <source>
        <dbReference type="SAM" id="MobiDB-lite"/>
    </source>
</evidence>
<dbReference type="PANTHER" id="PTHR43081">
    <property type="entry name" value="ADENYLATE CYCLASE, TERMINAL-DIFFERENTIATION SPECIFIC-RELATED"/>
    <property type="match status" value="1"/>
</dbReference>
<feature type="compositionally biased region" description="Basic and acidic residues" evidence="1">
    <location>
        <begin position="1494"/>
        <end position="1504"/>
    </location>
</feature>
<evidence type="ECO:0008006" key="5">
    <source>
        <dbReference type="Google" id="ProtNLM"/>
    </source>
</evidence>
<dbReference type="PANTHER" id="PTHR43081:SF1">
    <property type="entry name" value="ADENYLATE CYCLASE, TERMINAL-DIFFERENTIATION SPECIFIC"/>
    <property type="match status" value="1"/>
</dbReference>
<organism evidence="4">
    <name type="scientific">Volvox carteri f. nagariensis</name>
    <dbReference type="NCBI Taxonomy" id="3068"/>
    <lineage>
        <taxon>Eukaryota</taxon>
        <taxon>Viridiplantae</taxon>
        <taxon>Chlorophyta</taxon>
        <taxon>core chlorophytes</taxon>
        <taxon>Chlorophyceae</taxon>
        <taxon>CS clade</taxon>
        <taxon>Chlamydomonadales</taxon>
        <taxon>Volvocaceae</taxon>
        <taxon>Volvox</taxon>
    </lineage>
</organism>
<dbReference type="SUPFAM" id="SSF55073">
    <property type="entry name" value="Nucleotide cyclase"/>
    <property type="match status" value="2"/>
</dbReference>